<accession>A0A9D4BLQ6</accession>
<keyword evidence="2" id="KW-1185">Reference proteome</keyword>
<protein>
    <submittedName>
        <fullName evidence="1">Uncharacterized protein</fullName>
    </submittedName>
</protein>
<proteinExistence type="predicted"/>
<sequence>MRSERMSPGRCAMDDAVEGSVIEETYEAAEMPIAVAQASQMVRKSVARCVSK</sequence>
<name>A0A9D4BLQ6_DREPO</name>
<evidence type="ECO:0000313" key="1">
    <source>
        <dbReference type="EMBL" id="KAH3699633.1"/>
    </source>
</evidence>
<comment type="caution">
    <text evidence="1">The sequence shown here is derived from an EMBL/GenBank/DDBJ whole genome shotgun (WGS) entry which is preliminary data.</text>
</comment>
<reference evidence="1" key="2">
    <citation type="submission" date="2020-11" db="EMBL/GenBank/DDBJ databases">
        <authorList>
            <person name="McCartney M.A."/>
            <person name="Auch B."/>
            <person name="Kono T."/>
            <person name="Mallez S."/>
            <person name="Becker A."/>
            <person name="Gohl D.M."/>
            <person name="Silverstein K.A.T."/>
            <person name="Koren S."/>
            <person name="Bechman K.B."/>
            <person name="Herman A."/>
            <person name="Abrahante J.E."/>
            <person name="Garbe J."/>
        </authorList>
    </citation>
    <scope>NUCLEOTIDE SEQUENCE</scope>
    <source>
        <strain evidence="1">Duluth1</strain>
        <tissue evidence="1">Whole animal</tissue>
    </source>
</reference>
<reference evidence="1" key="1">
    <citation type="journal article" date="2019" name="bioRxiv">
        <title>The Genome of the Zebra Mussel, Dreissena polymorpha: A Resource for Invasive Species Research.</title>
        <authorList>
            <person name="McCartney M.A."/>
            <person name="Auch B."/>
            <person name="Kono T."/>
            <person name="Mallez S."/>
            <person name="Zhang Y."/>
            <person name="Obille A."/>
            <person name="Becker A."/>
            <person name="Abrahante J.E."/>
            <person name="Garbe J."/>
            <person name="Badalamenti J.P."/>
            <person name="Herman A."/>
            <person name="Mangelson H."/>
            <person name="Liachko I."/>
            <person name="Sullivan S."/>
            <person name="Sone E.D."/>
            <person name="Koren S."/>
            <person name="Silverstein K.A.T."/>
            <person name="Beckman K.B."/>
            <person name="Gohl D.M."/>
        </authorList>
    </citation>
    <scope>NUCLEOTIDE SEQUENCE</scope>
    <source>
        <strain evidence="1">Duluth1</strain>
        <tissue evidence="1">Whole animal</tissue>
    </source>
</reference>
<dbReference type="EMBL" id="JAIWYP010000015">
    <property type="protein sequence ID" value="KAH3699633.1"/>
    <property type="molecule type" value="Genomic_DNA"/>
</dbReference>
<organism evidence="1 2">
    <name type="scientific">Dreissena polymorpha</name>
    <name type="common">Zebra mussel</name>
    <name type="synonym">Mytilus polymorpha</name>
    <dbReference type="NCBI Taxonomy" id="45954"/>
    <lineage>
        <taxon>Eukaryota</taxon>
        <taxon>Metazoa</taxon>
        <taxon>Spiralia</taxon>
        <taxon>Lophotrochozoa</taxon>
        <taxon>Mollusca</taxon>
        <taxon>Bivalvia</taxon>
        <taxon>Autobranchia</taxon>
        <taxon>Heteroconchia</taxon>
        <taxon>Euheterodonta</taxon>
        <taxon>Imparidentia</taxon>
        <taxon>Neoheterodontei</taxon>
        <taxon>Myida</taxon>
        <taxon>Dreissenoidea</taxon>
        <taxon>Dreissenidae</taxon>
        <taxon>Dreissena</taxon>
    </lineage>
</organism>
<dbReference type="AlphaFoldDB" id="A0A9D4BLQ6"/>
<dbReference type="Proteomes" id="UP000828390">
    <property type="component" value="Unassembled WGS sequence"/>
</dbReference>
<gene>
    <name evidence="1" type="ORF">DPMN_074592</name>
</gene>
<evidence type="ECO:0000313" key="2">
    <source>
        <dbReference type="Proteomes" id="UP000828390"/>
    </source>
</evidence>